<keyword evidence="1" id="KW-0732">Signal</keyword>
<comment type="caution">
    <text evidence="2">The sequence shown here is derived from an EMBL/GenBank/DDBJ whole genome shotgun (WGS) entry which is preliminary data.</text>
</comment>
<feature type="chain" id="PRO_5035733166" evidence="1">
    <location>
        <begin position="20"/>
        <end position="528"/>
    </location>
</feature>
<protein>
    <submittedName>
        <fullName evidence="2">Uncharacterized protein</fullName>
    </submittedName>
</protein>
<dbReference type="EMBL" id="CADEPM010000002">
    <property type="protein sequence ID" value="CAB3399549.1"/>
    <property type="molecule type" value="Genomic_DNA"/>
</dbReference>
<dbReference type="OrthoDB" id="5779738at2759"/>
<name>A0A8S1EFF7_9PELO</name>
<dbReference type="PROSITE" id="PS51257">
    <property type="entry name" value="PROKAR_LIPOPROTEIN"/>
    <property type="match status" value="1"/>
</dbReference>
<gene>
    <name evidence="2" type="ORF">CBOVIS_LOCUS2648</name>
</gene>
<accession>A0A8S1EFF7</accession>
<evidence type="ECO:0000313" key="3">
    <source>
        <dbReference type="Proteomes" id="UP000494206"/>
    </source>
</evidence>
<organism evidence="2 3">
    <name type="scientific">Caenorhabditis bovis</name>
    <dbReference type="NCBI Taxonomy" id="2654633"/>
    <lineage>
        <taxon>Eukaryota</taxon>
        <taxon>Metazoa</taxon>
        <taxon>Ecdysozoa</taxon>
        <taxon>Nematoda</taxon>
        <taxon>Chromadorea</taxon>
        <taxon>Rhabditida</taxon>
        <taxon>Rhabditina</taxon>
        <taxon>Rhabditomorpha</taxon>
        <taxon>Rhabditoidea</taxon>
        <taxon>Rhabditidae</taxon>
        <taxon>Peloderinae</taxon>
        <taxon>Caenorhabditis</taxon>
    </lineage>
</organism>
<dbReference type="AlphaFoldDB" id="A0A8S1EFF7"/>
<feature type="signal peptide" evidence="1">
    <location>
        <begin position="1"/>
        <end position="19"/>
    </location>
</feature>
<proteinExistence type="predicted"/>
<evidence type="ECO:0000256" key="1">
    <source>
        <dbReference type="SAM" id="SignalP"/>
    </source>
</evidence>
<keyword evidence="3" id="KW-1185">Reference proteome</keyword>
<sequence length="528" mass="59359">MRVLLISTILFSISSCCQLKDFLPCVVQLNTQKVGFDVNPLNVIFNITSEAKLMHTCKTFGRVFPCFDQRISMCGTPLQKSQLDRGKRLHTYLCAPFSLQRQKIFLKHSQCIQTIIKNEQMGDCDKTGTIYQEKLQSCRKMCPSGPCQARVELSEVAACTILKIENHCSKEAADFFAQMQQVLTNREYPVQCQYDVQPSPVLLKKGLPSESIKPETPVVPDASSTLITVYPSKPDNAPDVIDGIYTRTSIPIMRRTDPNSKANQRTRIGVTPTLPVIKTVIVDTKNMRSPPRNDVVQKFLPNPYTTTTIVPTIATTAAKTVRTPILMKEQVAIKDQVRTTRTIPATLSTRKYTPWSFKNAEKNTLTPPTLAQNGITKITESVISSPPVAFNLNLPPDATSQQPFKVEINWMDDATIEDEGKFVSPWYIRSTPFLRPPEEFVFTTPRTLTSINPLLSQLQSQSLNFTEIGQQANNYFSAALNAFTDSKNEMTQNDPWRKLIDAVAPTIQKVSPDIIPRIREEINRIQPN</sequence>
<evidence type="ECO:0000313" key="2">
    <source>
        <dbReference type="EMBL" id="CAB3399549.1"/>
    </source>
</evidence>
<reference evidence="2 3" key="1">
    <citation type="submission" date="2020-04" db="EMBL/GenBank/DDBJ databases">
        <authorList>
            <person name="Laetsch R D."/>
            <person name="Stevens L."/>
            <person name="Kumar S."/>
            <person name="Blaxter L. M."/>
        </authorList>
    </citation>
    <scope>NUCLEOTIDE SEQUENCE [LARGE SCALE GENOMIC DNA]</scope>
</reference>
<dbReference type="Proteomes" id="UP000494206">
    <property type="component" value="Unassembled WGS sequence"/>
</dbReference>